<dbReference type="PROSITE" id="PS51257">
    <property type="entry name" value="PROKAR_LIPOPROTEIN"/>
    <property type="match status" value="1"/>
</dbReference>
<dbReference type="Gene3D" id="3.40.50.11970">
    <property type="match status" value="1"/>
</dbReference>
<dbReference type="AlphaFoldDB" id="A0A9D9EM97"/>
<name>A0A9D9EM97_9BACT</name>
<dbReference type="Proteomes" id="UP000810252">
    <property type="component" value="Unassembled WGS sequence"/>
</dbReference>
<dbReference type="Pfam" id="PF03415">
    <property type="entry name" value="Peptidase_C11"/>
    <property type="match status" value="1"/>
</dbReference>
<protein>
    <recommendedName>
        <fullName evidence="3">Clostripain family protein</fullName>
    </recommendedName>
</protein>
<comment type="caution">
    <text evidence="1">The sequence shown here is derived from an EMBL/GenBank/DDBJ whole genome shotgun (WGS) entry which is preliminary data.</text>
</comment>
<dbReference type="PANTHER" id="PTHR37835:SF1">
    <property type="entry name" value="ALPHA-CLOSTRIPAIN"/>
    <property type="match status" value="1"/>
</dbReference>
<evidence type="ECO:0000313" key="1">
    <source>
        <dbReference type="EMBL" id="MBO8449180.1"/>
    </source>
</evidence>
<dbReference type="InterPro" id="IPR005077">
    <property type="entry name" value="Peptidase_C11"/>
</dbReference>
<accession>A0A9D9EM97</accession>
<evidence type="ECO:0008006" key="3">
    <source>
        <dbReference type="Google" id="ProtNLM"/>
    </source>
</evidence>
<gene>
    <name evidence="1" type="ORF">IAC29_07915</name>
</gene>
<reference evidence="1" key="1">
    <citation type="submission" date="2020-10" db="EMBL/GenBank/DDBJ databases">
        <authorList>
            <person name="Gilroy R."/>
        </authorList>
    </citation>
    <scope>NUCLEOTIDE SEQUENCE</scope>
    <source>
        <strain evidence="1">20514</strain>
    </source>
</reference>
<organism evidence="1 2">
    <name type="scientific">Candidatus Cryptobacteroides merdigallinarum</name>
    <dbReference type="NCBI Taxonomy" id="2840770"/>
    <lineage>
        <taxon>Bacteria</taxon>
        <taxon>Pseudomonadati</taxon>
        <taxon>Bacteroidota</taxon>
        <taxon>Bacteroidia</taxon>
        <taxon>Bacteroidales</taxon>
        <taxon>Candidatus Cryptobacteroides</taxon>
    </lineage>
</organism>
<reference evidence="1" key="2">
    <citation type="journal article" date="2021" name="PeerJ">
        <title>Extensive microbial diversity within the chicken gut microbiome revealed by metagenomics and culture.</title>
        <authorList>
            <person name="Gilroy R."/>
            <person name="Ravi A."/>
            <person name="Getino M."/>
            <person name="Pursley I."/>
            <person name="Horton D.L."/>
            <person name="Alikhan N.F."/>
            <person name="Baker D."/>
            <person name="Gharbi K."/>
            <person name="Hall N."/>
            <person name="Watson M."/>
            <person name="Adriaenssens E.M."/>
            <person name="Foster-Nyarko E."/>
            <person name="Jarju S."/>
            <person name="Secka A."/>
            <person name="Antonio M."/>
            <person name="Oren A."/>
            <person name="Chaudhuri R.R."/>
            <person name="La Ragione R."/>
            <person name="Hildebrand F."/>
            <person name="Pallen M.J."/>
        </authorList>
    </citation>
    <scope>NUCLEOTIDE SEQUENCE</scope>
    <source>
        <strain evidence="1">20514</strain>
    </source>
</reference>
<evidence type="ECO:0000313" key="2">
    <source>
        <dbReference type="Proteomes" id="UP000810252"/>
    </source>
</evidence>
<dbReference type="PANTHER" id="PTHR37835">
    <property type="entry name" value="ALPHA-CLOSTRIPAIN"/>
    <property type="match status" value="1"/>
</dbReference>
<sequence length="443" mass="48854">MTLNCKISAITAIVLAVAVQSCSDGLEIPYQNPRQGSGTTASRTPSEALGRTMILYSAGYNNLSSALKDDIDDICENYLPGDYPYSDRLLVLAHHSVSNLNYTQETSPCLIRIYRDREGATVRDTVYTWPAGTRAVDEDAATLKEVLTYIKDNHPSKEYGLVFSSHSTGWLPPGFSLTTRSSQAKGISALQDTVSGNTISGRSGQERSIGADYGTGAEIDIKDFAAAIPMKLKYLIFDSCLIGGVESVYEFKDICEYVVASQAEILEDGMVYTNLVYRLLGEEPSDITGVAEDFYNHYNSLSGTSRSGVISVVDCAMLGSLADVCRDIFSNHREELSSIDASAVQPANYRSAYFYDFRDIFRQLSLSGTEEAGLDAAIEDCVIYKANTEYFFEGYPGYELKYETFSGLSMYLPSAVSNTSTREYLDSYYTGFKWNQDTGYINF</sequence>
<dbReference type="EMBL" id="JADIMQ010000112">
    <property type="protein sequence ID" value="MBO8449180.1"/>
    <property type="molecule type" value="Genomic_DNA"/>
</dbReference>
<proteinExistence type="predicted"/>